<organism evidence="2 3">
    <name type="scientific">Salinirubellus salinus</name>
    <dbReference type="NCBI Taxonomy" id="1364945"/>
    <lineage>
        <taxon>Archaea</taxon>
        <taxon>Methanobacteriati</taxon>
        <taxon>Methanobacteriota</taxon>
        <taxon>Stenosarchaea group</taxon>
        <taxon>Halobacteria</taxon>
        <taxon>Halobacteriales</taxon>
        <taxon>Natronomonadaceae</taxon>
        <taxon>Salinirubellus</taxon>
    </lineage>
</organism>
<dbReference type="InterPro" id="IPR025496">
    <property type="entry name" value="DUF4387"/>
</dbReference>
<protein>
    <submittedName>
        <fullName evidence="2">DUF4387 domain-containing protein</fullName>
    </submittedName>
</protein>
<dbReference type="GeneID" id="74944857"/>
<reference evidence="2" key="1">
    <citation type="submission" date="2022-09" db="EMBL/GenBank/DDBJ databases">
        <title>Diverse halophilic archaea isolated from saline environments.</title>
        <authorList>
            <person name="Cui H.-L."/>
        </authorList>
    </citation>
    <scope>NUCLEOTIDE SEQUENCE</scope>
    <source>
        <strain evidence="2">ZS-35-S2</strain>
    </source>
</reference>
<accession>A0A9E7R3B9</accession>
<dbReference type="EMBL" id="CP104003">
    <property type="protein sequence ID" value="UWM54489.1"/>
    <property type="molecule type" value="Genomic_DNA"/>
</dbReference>
<evidence type="ECO:0000313" key="2">
    <source>
        <dbReference type="EMBL" id="UWM54489.1"/>
    </source>
</evidence>
<sequence>MRLGDLADVVRSKNAGVHYVTVDVLFHDYATFEAVRDAEVLSAATVADRYGLPVEDVRFFVYEPGLAFKATFPREHVAGGPGDPDLYGAQQHAPLLAVEVPVDTADP</sequence>
<keyword evidence="3" id="KW-1185">Reference proteome</keyword>
<dbReference type="RefSeq" id="WP_260593509.1">
    <property type="nucleotide sequence ID" value="NZ_CP104003.1"/>
</dbReference>
<proteinExistence type="predicted"/>
<dbReference type="AlphaFoldDB" id="A0A9E7R3B9"/>
<gene>
    <name evidence="2" type="ORF">N0B31_20505</name>
</gene>
<dbReference type="Proteomes" id="UP001057580">
    <property type="component" value="Chromosome"/>
</dbReference>
<evidence type="ECO:0000259" key="1">
    <source>
        <dbReference type="Pfam" id="PF14330"/>
    </source>
</evidence>
<dbReference type="Pfam" id="PF14330">
    <property type="entry name" value="DUF4387"/>
    <property type="match status" value="1"/>
</dbReference>
<feature type="domain" description="DUF4387" evidence="1">
    <location>
        <begin position="3"/>
        <end position="99"/>
    </location>
</feature>
<evidence type="ECO:0000313" key="3">
    <source>
        <dbReference type="Proteomes" id="UP001057580"/>
    </source>
</evidence>
<name>A0A9E7R3B9_9EURY</name>
<dbReference type="KEGG" id="ssai:N0B31_20505"/>